<dbReference type="EMBL" id="BMAV01000146">
    <property type="protein sequence ID" value="GFY37140.1"/>
    <property type="molecule type" value="Genomic_DNA"/>
</dbReference>
<evidence type="ECO:0000259" key="1">
    <source>
        <dbReference type="PROSITE" id="PS50940"/>
    </source>
</evidence>
<protein>
    <recommendedName>
        <fullName evidence="1">Chitin-binding type-2 domain-containing protein</fullName>
    </recommendedName>
</protein>
<accession>A0A8X7BMX0</accession>
<organism evidence="2 3">
    <name type="scientific">Trichonephila inaurata madagascariensis</name>
    <dbReference type="NCBI Taxonomy" id="2747483"/>
    <lineage>
        <taxon>Eukaryota</taxon>
        <taxon>Metazoa</taxon>
        <taxon>Ecdysozoa</taxon>
        <taxon>Arthropoda</taxon>
        <taxon>Chelicerata</taxon>
        <taxon>Arachnida</taxon>
        <taxon>Araneae</taxon>
        <taxon>Araneomorphae</taxon>
        <taxon>Entelegynae</taxon>
        <taxon>Araneoidea</taxon>
        <taxon>Nephilidae</taxon>
        <taxon>Trichonephila</taxon>
        <taxon>Trichonephila inaurata</taxon>
    </lineage>
</organism>
<dbReference type="InterPro" id="IPR036508">
    <property type="entry name" value="Chitin-bd_dom_sf"/>
</dbReference>
<comment type="caution">
    <text evidence="2">The sequence shown here is derived from an EMBL/GenBank/DDBJ whole genome shotgun (WGS) entry which is preliminary data.</text>
</comment>
<dbReference type="SUPFAM" id="SSF57625">
    <property type="entry name" value="Invertebrate chitin-binding proteins"/>
    <property type="match status" value="1"/>
</dbReference>
<feature type="domain" description="Chitin-binding type-2" evidence="1">
    <location>
        <begin position="19"/>
        <end position="77"/>
    </location>
</feature>
<evidence type="ECO:0000313" key="3">
    <source>
        <dbReference type="Proteomes" id="UP000886998"/>
    </source>
</evidence>
<dbReference type="SMART" id="SM00494">
    <property type="entry name" value="ChtBD2"/>
    <property type="match status" value="1"/>
</dbReference>
<evidence type="ECO:0000313" key="2">
    <source>
        <dbReference type="EMBL" id="GFY37140.1"/>
    </source>
</evidence>
<gene>
    <name evidence="2" type="ORF">TNIN_199521</name>
</gene>
<dbReference type="Pfam" id="PF01607">
    <property type="entry name" value="CBM_14"/>
    <property type="match status" value="1"/>
</dbReference>
<dbReference type="AlphaFoldDB" id="A0A8X7BMX0"/>
<dbReference type="Proteomes" id="UP000886998">
    <property type="component" value="Unassembled WGS sequence"/>
</dbReference>
<dbReference type="PROSITE" id="PS50940">
    <property type="entry name" value="CHIT_BIND_II"/>
    <property type="match status" value="1"/>
</dbReference>
<dbReference type="Gene3D" id="2.170.140.10">
    <property type="entry name" value="Chitin binding domain"/>
    <property type="match status" value="1"/>
</dbReference>
<sequence>MHLPNVAASFVLLSQILYRTNCPSNSDTSYHVMDFTDCKSFYVCENQEFRAFNCPDGFLFDESLHGCNNPSVVKCDKTEFLKNKRPLRKARLSTESLSSEDLQRQDISALKIPVFYK</sequence>
<keyword evidence="3" id="KW-1185">Reference proteome</keyword>
<dbReference type="InterPro" id="IPR002557">
    <property type="entry name" value="Chitin-bd_dom"/>
</dbReference>
<dbReference type="GO" id="GO:0008061">
    <property type="term" value="F:chitin binding"/>
    <property type="evidence" value="ECO:0007669"/>
    <property type="project" value="InterPro"/>
</dbReference>
<proteinExistence type="predicted"/>
<dbReference type="GO" id="GO:0005576">
    <property type="term" value="C:extracellular region"/>
    <property type="evidence" value="ECO:0007669"/>
    <property type="project" value="InterPro"/>
</dbReference>
<name>A0A8X7BMX0_9ARAC</name>
<reference evidence="2" key="1">
    <citation type="submission" date="2020-08" db="EMBL/GenBank/DDBJ databases">
        <title>Multicomponent nature underlies the extraordinary mechanical properties of spider dragline silk.</title>
        <authorList>
            <person name="Kono N."/>
            <person name="Nakamura H."/>
            <person name="Mori M."/>
            <person name="Yoshida Y."/>
            <person name="Ohtoshi R."/>
            <person name="Malay A.D."/>
            <person name="Moran D.A.P."/>
            <person name="Tomita M."/>
            <person name="Numata K."/>
            <person name="Arakawa K."/>
        </authorList>
    </citation>
    <scope>NUCLEOTIDE SEQUENCE</scope>
</reference>